<evidence type="ECO:0000313" key="4">
    <source>
        <dbReference type="Proteomes" id="UP001501175"/>
    </source>
</evidence>
<accession>A0ABP8NTJ5</accession>
<keyword evidence="4" id="KW-1185">Reference proteome</keyword>
<keyword evidence="1" id="KW-0732">Signal</keyword>
<evidence type="ECO:0000259" key="2">
    <source>
        <dbReference type="Pfam" id="PF00144"/>
    </source>
</evidence>
<dbReference type="Proteomes" id="UP001501175">
    <property type="component" value="Unassembled WGS sequence"/>
</dbReference>
<feature type="signal peptide" evidence="1">
    <location>
        <begin position="1"/>
        <end position="21"/>
    </location>
</feature>
<proteinExistence type="predicted"/>
<evidence type="ECO:0000256" key="1">
    <source>
        <dbReference type="SAM" id="SignalP"/>
    </source>
</evidence>
<sequence length="408" mass="44922">MRTFLLIGLLPWLFVACSSILQEDHNIPGNQRVQAAIDKVRADLEANLKNQVPSLNVLIQTPAERIFVSSVPAGGTPVTETTHFRFASNTKNFTSTAILNMYEDGWLDIKARITDPIPGTSVPYVPNTPNWDFPFKYAITIEQLLQHSAGVFDVDNDPVPGFNGMSFTEATQNADPTHQFSTDEMVAQLIKNNLFYFEPGTGYHYSNTGYSMLSKIIERVYTTKSGSAKTYGDYLKDYVVGPTALVPVTVHFPIRADDTVLPSPRVEGTVLLPGKVEKYGDYNMSAQVGEGNGYGTMGALNTYIRSLMKGQNVLKPETVKLMQTNVSTANAEYALGTNFRKNLGYGHNGARIGNLALMAYDPQTDVSIVVYLPLWDLTQGNTSFIKCFEALYEAAYAARTTLGYPGKP</sequence>
<evidence type="ECO:0000313" key="3">
    <source>
        <dbReference type="EMBL" id="GAA4471072.1"/>
    </source>
</evidence>
<dbReference type="InterPro" id="IPR012338">
    <property type="entry name" value="Beta-lactam/transpept-like"/>
</dbReference>
<feature type="domain" description="Beta-lactamase-related" evidence="2">
    <location>
        <begin position="49"/>
        <end position="371"/>
    </location>
</feature>
<comment type="caution">
    <text evidence="3">The sequence shown here is derived from an EMBL/GenBank/DDBJ whole genome shotgun (WGS) entry which is preliminary data.</text>
</comment>
<dbReference type="RefSeq" id="WP_345250383.1">
    <property type="nucleotide sequence ID" value="NZ_BAABHD010000084.1"/>
</dbReference>
<dbReference type="SUPFAM" id="SSF56601">
    <property type="entry name" value="beta-lactamase/transpeptidase-like"/>
    <property type="match status" value="1"/>
</dbReference>
<dbReference type="PANTHER" id="PTHR43283:SF3">
    <property type="entry name" value="BETA-LACTAMASE FAMILY PROTEIN (AFU_ORTHOLOGUE AFUA_5G07500)"/>
    <property type="match status" value="1"/>
</dbReference>
<name>A0ABP8NTJ5_9BACT</name>
<organism evidence="3 4">
    <name type="scientific">Nibrella saemangeumensis</name>
    <dbReference type="NCBI Taxonomy" id="1084526"/>
    <lineage>
        <taxon>Bacteria</taxon>
        <taxon>Pseudomonadati</taxon>
        <taxon>Bacteroidota</taxon>
        <taxon>Cytophagia</taxon>
        <taxon>Cytophagales</taxon>
        <taxon>Spirosomataceae</taxon>
        <taxon>Nibrella</taxon>
    </lineage>
</organism>
<dbReference type="Gene3D" id="3.40.710.10">
    <property type="entry name" value="DD-peptidase/beta-lactamase superfamily"/>
    <property type="match status" value="1"/>
</dbReference>
<dbReference type="InterPro" id="IPR001466">
    <property type="entry name" value="Beta-lactam-related"/>
</dbReference>
<dbReference type="PROSITE" id="PS51257">
    <property type="entry name" value="PROKAR_LIPOPROTEIN"/>
    <property type="match status" value="1"/>
</dbReference>
<protein>
    <recommendedName>
        <fullName evidence="2">Beta-lactamase-related domain-containing protein</fullName>
    </recommendedName>
</protein>
<dbReference type="InterPro" id="IPR050789">
    <property type="entry name" value="Diverse_Enzym_Activities"/>
</dbReference>
<dbReference type="Pfam" id="PF00144">
    <property type="entry name" value="Beta-lactamase"/>
    <property type="match status" value="1"/>
</dbReference>
<gene>
    <name evidence="3" type="ORF">GCM10023189_60900</name>
</gene>
<feature type="chain" id="PRO_5045628396" description="Beta-lactamase-related domain-containing protein" evidence="1">
    <location>
        <begin position="22"/>
        <end position="408"/>
    </location>
</feature>
<dbReference type="PANTHER" id="PTHR43283">
    <property type="entry name" value="BETA-LACTAMASE-RELATED"/>
    <property type="match status" value="1"/>
</dbReference>
<dbReference type="EMBL" id="BAABHD010000084">
    <property type="protein sequence ID" value="GAA4471072.1"/>
    <property type="molecule type" value="Genomic_DNA"/>
</dbReference>
<reference evidence="4" key="1">
    <citation type="journal article" date="2019" name="Int. J. Syst. Evol. Microbiol.">
        <title>The Global Catalogue of Microorganisms (GCM) 10K type strain sequencing project: providing services to taxonomists for standard genome sequencing and annotation.</title>
        <authorList>
            <consortium name="The Broad Institute Genomics Platform"/>
            <consortium name="The Broad Institute Genome Sequencing Center for Infectious Disease"/>
            <person name="Wu L."/>
            <person name="Ma J."/>
        </authorList>
    </citation>
    <scope>NUCLEOTIDE SEQUENCE [LARGE SCALE GENOMIC DNA]</scope>
    <source>
        <strain evidence="4">JCM 17927</strain>
    </source>
</reference>